<proteinExistence type="predicted"/>
<keyword evidence="2" id="KW-1185">Reference proteome</keyword>
<dbReference type="EMBL" id="JAFNEN010000078">
    <property type="protein sequence ID" value="KAG8195787.1"/>
    <property type="molecule type" value="Genomic_DNA"/>
</dbReference>
<dbReference type="AlphaFoldDB" id="A0AAV6VGX1"/>
<comment type="caution">
    <text evidence="1">The sequence shown here is derived from an EMBL/GenBank/DDBJ whole genome shotgun (WGS) entry which is preliminary data.</text>
</comment>
<name>A0AAV6VGX1_9ARAC</name>
<protein>
    <submittedName>
        <fullName evidence="1">Uncharacterized protein</fullName>
    </submittedName>
</protein>
<reference evidence="1 2" key="1">
    <citation type="journal article" date="2022" name="Nat. Ecol. Evol.">
        <title>A masculinizing supergene underlies an exaggerated male reproductive morph in a spider.</title>
        <authorList>
            <person name="Hendrickx F."/>
            <person name="De Corte Z."/>
            <person name="Sonet G."/>
            <person name="Van Belleghem S.M."/>
            <person name="Kostlbacher S."/>
            <person name="Vangestel C."/>
        </authorList>
    </citation>
    <scope>NUCLEOTIDE SEQUENCE [LARGE SCALE GENOMIC DNA]</scope>
    <source>
        <strain evidence="1">W744_W776</strain>
    </source>
</reference>
<sequence length="91" mass="10560">MSPEESPRLVRDGARLDVEELALSPEELPVAFSNRTRHWHPRSQSQHQNRIERCAGCLRVLLNSLHRKNTQWYHIFCVLKTSSTGVLDQIL</sequence>
<dbReference type="Proteomes" id="UP000827092">
    <property type="component" value="Unassembled WGS sequence"/>
</dbReference>
<accession>A0AAV6VGX1</accession>
<organism evidence="1 2">
    <name type="scientific">Oedothorax gibbosus</name>
    <dbReference type="NCBI Taxonomy" id="931172"/>
    <lineage>
        <taxon>Eukaryota</taxon>
        <taxon>Metazoa</taxon>
        <taxon>Ecdysozoa</taxon>
        <taxon>Arthropoda</taxon>
        <taxon>Chelicerata</taxon>
        <taxon>Arachnida</taxon>
        <taxon>Araneae</taxon>
        <taxon>Araneomorphae</taxon>
        <taxon>Entelegynae</taxon>
        <taxon>Araneoidea</taxon>
        <taxon>Linyphiidae</taxon>
        <taxon>Erigoninae</taxon>
        <taxon>Oedothorax</taxon>
    </lineage>
</organism>
<gene>
    <name evidence="1" type="ORF">JTE90_004793</name>
</gene>
<evidence type="ECO:0000313" key="1">
    <source>
        <dbReference type="EMBL" id="KAG8195787.1"/>
    </source>
</evidence>
<evidence type="ECO:0000313" key="2">
    <source>
        <dbReference type="Proteomes" id="UP000827092"/>
    </source>
</evidence>